<comment type="subunit">
    <text evidence="2">Homodimer.</text>
</comment>
<dbReference type="Proteomes" id="UP000355283">
    <property type="component" value="Unassembled WGS sequence"/>
</dbReference>
<accession>A0A4D9D2W4</accession>
<evidence type="ECO:0000256" key="3">
    <source>
        <dbReference type="ARBA" id="ARBA00022526"/>
    </source>
</evidence>
<feature type="region of interest" description="Disordered" evidence="7">
    <location>
        <begin position="882"/>
        <end position="903"/>
    </location>
</feature>
<proteinExistence type="inferred from homology"/>
<evidence type="ECO:0000259" key="8">
    <source>
        <dbReference type="Pfam" id="PF00534"/>
    </source>
</evidence>
<comment type="similarity">
    <text evidence="1">Belongs to the glycosyltransferase group 1 family. Glycosyltransferase 4 subfamily.</text>
</comment>
<feature type="compositionally biased region" description="Polar residues" evidence="7">
    <location>
        <begin position="11"/>
        <end position="28"/>
    </location>
</feature>
<evidence type="ECO:0000313" key="11">
    <source>
        <dbReference type="Proteomes" id="UP000355283"/>
    </source>
</evidence>
<dbReference type="GO" id="GO:0006006">
    <property type="term" value="P:glucose metabolic process"/>
    <property type="evidence" value="ECO:0007669"/>
    <property type="project" value="UniProtKB-KW"/>
</dbReference>
<dbReference type="PANTHER" id="PTHR47779:SF1">
    <property type="entry name" value="SYNTHASE (CCG-9), PUTATIVE (AFU_ORTHOLOGUE AFUA_3G12100)-RELATED"/>
    <property type="match status" value="1"/>
</dbReference>
<evidence type="ECO:0000256" key="4">
    <source>
        <dbReference type="ARBA" id="ARBA00022676"/>
    </source>
</evidence>
<feature type="region of interest" description="Disordered" evidence="7">
    <location>
        <begin position="1"/>
        <end position="52"/>
    </location>
</feature>
<dbReference type="SUPFAM" id="SSF53756">
    <property type="entry name" value="UDP-Glycosyltransferase/glycogen phosphorylase"/>
    <property type="match status" value="1"/>
</dbReference>
<feature type="compositionally biased region" description="Basic and acidic residues" evidence="7">
    <location>
        <begin position="759"/>
        <end position="774"/>
    </location>
</feature>
<keyword evidence="3" id="KW-0313">Glucose metabolism</keyword>
<dbReference type="EMBL" id="SDOX01000017">
    <property type="protein sequence ID" value="TFJ84717.1"/>
    <property type="molecule type" value="Genomic_DNA"/>
</dbReference>
<dbReference type="GO" id="GO:0016757">
    <property type="term" value="F:glycosyltransferase activity"/>
    <property type="evidence" value="ECO:0007669"/>
    <property type="project" value="UniProtKB-KW"/>
</dbReference>
<keyword evidence="5" id="KW-0808">Transferase</keyword>
<dbReference type="Gene3D" id="3.40.50.2000">
    <property type="entry name" value="Glycogen Phosphorylase B"/>
    <property type="match status" value="2"/>
</dbReference>
<evidence type="ECO:0000256" key="1">
    <source>
        <dbReference type="ARBA" id="ARBA00009481"/>
    </source>
</evidence>
<evidence type="ECO:0000256" key="6">
    <source>
        <dbReference type="ARBA" id="ARBA00023277"/>
    </source>
</evidence>
<dbReference type="Pfam" id="PF00534">
    <property type="entry name" value="Glycos_transf_1"/>
    <property type="match status" value="1"/>
</dbReference>
<feature type="region of interest" description="Disordered" evidence="7">
    <location>
        <begin position="528"/>
        <end position="571"/>
    </location>
</feature>
<dbReference type="InterPro" id="IPR052078">
    <property type="entry name" value="Trehalose_Metab_GTase"/>
</dbReference>
<dbReference type="PANTHER" id="PTHR47779">
    <property type="entry name" value="SYNTHASE (CCG-9), PUTATIVE (AFU_ORTHOLOGUE AFUA_3G12100)-RELATED"/>
    <property type="match status" value="1"/>
</dbReference>
<evidence type="ECO:0000256" key="2">
    <source>
        <dbReference type="ARBA" id="ARBA00011738"/>
    </source>
</evidence>
<keyword evidence="6" id="KW-0119">Carbohydrate metabolism</keyword>
<dbReference type="InterPro" id="IPR001296">
    <property type="entry name" value="Glyco_trans_1"/>
</dbReference>
<evidence type="ECO:0000256" key="5">
    <source>
        <dbReference type="ARBA" id="ARBA00022679"/>
    </source>
</evidence>
<dbReference type="InterPro" id="IPR049438">
    <property type="entry name" value="TreT_GT1"/>
</dbReference>
<dbReference type="Pfam" id="PF21269">
    <property type="entry name" value="TreT_GT1"/>
    <property type="match status" value="1"/>
</dbReference>
<reference evidence="10 11" key="1">
    <citation type="submission" date="2019-01" db="EMBL/GenBank/DDBJ databases">
        <title>Nuclear Genome Assembly of the Microalgal Biofuel strain Nannochloropsis salina CCMP1776.</title>
        <authorList>
            <person name="Hovde B."/>
        </authorList>
    </citation>
    <scope>NUCLEOTIDE SEQUENCE [LARGE SCALE GENOMIC DNA]</scope>
    <source>
        <strain evidence="10 11">CCMP1776</strain>
    </source>
</reference>
<sequence length="923" mass="105143">MAPPSPHFPPTASTSMSTSGQSRFSTFEPQDLCRPQGSLHDGLPRSTRRQVQAPDRIPQPIYLGIEVEVLESQEVVRYGLCAHDGSYTLDYYEETIDVSHCNTTPEKVEFFEAHILQKLKEYQSSMNVKAHLIGLGLRVCNTMCFLKRGCATMCVDYGRERVFSVYGSDVPSLSSRVWLELDAIPFVMRTRGQTLDERASTAVRQAVVALSPQYPGNIPRVVVGYRNEVEIDCNMDIHLYDLEHYRQFCSEGTWHAVLAMADELRQRQIKVSYFNSTPQGGGVALMRHALFRLSHYLRVNTHWFVATPSPDVFNITKRKFHNVLQGVAPQNVFLEEEEKKKWLEWTKMNVERHWDDPDGPLMTSDVIVIDDPQVCGLIPWIRRLNPEAKIVYRSHIEVRADLIRDNPQGPQAQTWDFLWSAIKQADLFVSHPVKNFVPDDVPLENVVMMPAATDPLDGLNKPLDDFNFTYYQQVFNRICYDQGSRRVDWDRPYITQVARFDPSKGIPDVLLAYHRLYCKFLDAGEKNRVEPRRSHDSKKAEPANVGDGGQQETEEARGEAESTEEGTGWSTLHRQLRMEETTLPQLIICGHGSVDDPDGTWVFEEAHTMLNKEDFRDLWPHVTIVRIPPCDQILNVVLRGAVCALQLSHREGFEVKVTEAMAKGVPVVAYKAGGIPFQIRDKENGYLVPVGDTETVAEHVYSLCTDAELREKFSRKAREEIGEDFFTVHNWANWAYIWLKINNKPRAPPTLEEVLEVKNKTKKGEKDQQVRHDVEEEGGMEGNGGRSDEDETLAALGEVCLNVDGSRSPCAPSLHRRRKEAHDVLGGGRWVKDLWQAEYVKGETDEGVPRYKELHAHHVEAHEAKTWDRNTTLRQEQFTPPPFLIDQRRGNIEGGDDSLPRIVYKPGPNSKLWVRDAGDLEEA</sequence>
<keyword evidence="11" id="KW-1185">Reference proteome</keyword>
<comment type="caution">
    <text evidence="10">The sequence shown here is derived from an EMBL/GenBank/DDBJ whole genome shotgun (WGS) entry which is preliminary data.</text>
</comment>
<feature type="domain" description="Glycosyl transferase family 1" evidence="8">
    <location>
        <begin position="614"/>
        <end position="719"/>
    </location>
</feature>
<protein>
    <submittedName>
        <fullName evidence="10">Uncharacterized protein</fullName>
    </submittedName>
</protein>
<organism evidence="10 11">
    <name type="scientific">Nannochloropsis salina CCMP1776</name>
    <dbReference type="NCBI Taxonomy" id="1027361"/>
    <lineage>
        <taxon>Eukaryota</taxon>
        <taxon>Sar</taxon>
        <taxon>Stramenopiles</taxon>
        <taxon>Ochrophyta</taxon>
        <taxon>Eustigmatophyceae</taxon>
        <taxon>Eustigmatales</taxon>
        <taxon>Monodopsidaceae</taxon>
        <taxon>Microchloropsis</taxon>
        <taxon>Microchloropsis salina</taxon>
    </lineage>
</organism>
<dbReference type="OrthoDB" id="937291at2759"/>
<name>A0A4D9D2W4_9STRA</name>
<feature type="domain" description="Trehalose synthase N-terminal" evidence="9">
    <location>
        <begin position="274"/>
        <end position="436"/>
    </location>
</feature>
<keyword evidence="4" id="KW-0328">Glycosyltransferase</keyword>
<evidence type="ECO:0000313" key="10">
    <source>
        <dbReference type="EMBL" id="TFJ84717.1"/>
    </source>
</evidence>
<evidence type="ECO:0000259" key="9">
    <source>
        <dbReference type="Pfam" id="PF21269"/>
    </source>
</evidence>
<gene>
    <name evidence="10" type="ORF">NSK_003749</name>
</gene>
<feature type="region of interest" description="Disordered" evidence="7">
    <location>
        <begin position="759"/>
        <end position="789"/>
    </location>
</feature>
<feature type="compositionally biased region" description="Basic and acidic residues" evidence="7">
    <location>
        <begin position="528"/>
        <end position="541"/>
    </location>
</feature>
<evidence type="ECO:0000256" key="7">
    <source>
        <dbReference type="SAM" id="MobiDB-lite"/>
    </source>
</evidence>
<dbReference type="AlphaFoldDB" id="A0A4D9D2W4"/>